<reference evidence="2 3" key="3">
    <citation type="journal article" date="2017" name="Mol. Plant Pathol.">
        <title>A gapless genome sequence of the fungus Botrytis cinerea.</title>
        <authorList>
            <person name="Van Kan J.A."/>
            <person name="Stassen J.H."/>
            <person name="Mosbach A."/>
            <person name="Van Der Lee T.A."/>
            <person name="Faino L."/>
            <person name="Farmer A.D."/>
            <person name="Papasotiriou D.G."/>
            <person name="Zhou S."/>
            <person name="Seidl M.F."/>
            <person name="Cottam E."/>
            <person name="Edel D."/>
            <person name="Hahn M."/>
            <person name="Schwartz D.C."/>
            <person name="Dietrich R.A."/>
            <person name="Widdison S."/>
            <person name="Scalliet G."/>
        </authorList>
    </citation>
    <scope>NUCLEOTIDE SEQUENCE [LARGE SCALE GENOMIC DNA]</scope>
    <source>
        <strain evidence="2 3">B05.10</strain>
    </source>
</reference>
<proteinExistence type="predicted"/>
<evidence type="ECO:0000313" key="2">
    <source>
        <dbReference type="EMBL" id="ATZ54841.1"/>
    </source>
</evidence>
<organism evidence="2 3">
    <name type="scientific">Botryotinia fuckeliana (strain B05.10)</name>
    <name type="common">Noble rot fungus</name>
    <name type="synonym">Botrytis cinerea</name>
    <dbReference type="NCBI Taxonomy" id="332648"/>
    <lineage>
        <taxon>Eukaryota</taxon>
        <taxon>Fungi</taxon>
        <taxon>Dikarya</taxon>
        <taxon>Ascomycota</taxon>
        <taxon>Pezizomycotina</taxon>
        <taxon>Leotiomycetes</taxon>
        <taxon>Helotiales</taxon>
        <taxon>Sclerotiniaceae</taxon>
        <taxon>Botrytis</taxon>
    </lineage>
</organism>
<dbReference type="OrthoDB" id="422364at2759"/>
<evidence type="ECO:0000313" key="3">
    <source>
        <dbReference type="Proteomes" id="UP000001798"/>
    </source>
</evidence>
<protein>
    <submittedName>
        <fullName evidence="2">Uncharacterized protein</fullName>
    </submittedName>
</protein>
<keyword evidence="1" id="KW-0472">Membrane</keyword>
<dbReference type="AlphaFoldDB" id="A0A384JWD6"/>
<evidence type="ECO:0000256" key="1">
    <source>
        <dbReference type="SAM" id="Phobius"/>
    </source>
</evidence>
<dbReference type="RefSeq" id="XP_024551651.1">
    <property type="nucleotide sequence ID" value="XM_024695855.1"/>
</dbReference>
<dbReference type="Proteomes" id="UP000001798">
    <property type="component" value="Chromosome 11"/>
</dbReference>
<dbReference type="VEuPathDB" id="FungiDB:Bcin11g01650"/>
<gene>
    <name evidence="2" type="ORF">BCIN_11g01650</name>
</gene>
<name>A0A384JWD6_BOTFB</name>
<dbReference type="GeneID" id="5437198"/>
<keyword evidence="1" id="KW-1133">Transmembrane helix</keyword>
<keyword evidence="1" id="KW-0812">Transmembrane</keyword>
<reference evidence="2 3" key="1">
    <citation type="journal article" date="2011" name="PLoS Genet.">
        <title>Genomic analysis of the necrotrophic fungal pathogens Sclerotinia sclerotiorum and Botrytis cinerea.</title>
        <authorList>
            <person name="Amselem J."/>
            <person name="Cuomo C.A."/>
            <person name="van Kan J.A."/>
            <person name="Viaud M."/>
            <person name="Benito E.P."/>
            <person name="Couloux A."/>
            <person name="Coutinho P.M."/>
            <person name="de Vries R.P."/>
            <person name="Dyer P.S."/>
            <person name="Fillinger S."/>
            <person name="Fournier E."/>
            <person name="Gout L."/>
            <person name="Hahn M."/>
            <person name="Kohn L."/>
            <person name="Lapalu N."/>
            <person name="Plummer K.M."/>
            <person name="Pradier J.M."/>
            <person name="Quevillon E."/>
            <person name="Sharon A."/>
            <person name="Simon A."/>
            <person name="ten Have A."/>
            <person name="Tudzynski B."/>
            <person name="Tudzynski P."/>
            <person name="Wincker P."/>
            <person name="Andrew M."/>
            <person name="Anthouard V."/>
            <person name="Beever R.E."/>
            <person name="Beffa R."/>
            <person name="Benoit I."/>
            <person name="Bouzid O."/>
            <person name="Brault B."/>
            <person name="Chen Z."/>
            <person name="Choquer M."/>
            <person name="Collemare J."/>
            <person name="Cotton P."/>
            <person name="Danchin E.G."/>
            <person name="Da Silva C."/>
            <person name="Gautier A."/>
            <person name="Giraud C."/>
            <person name="Giraud T."/>
            <person name="Gonzalez C."/>
            <person name="Grossetete S."/>
            <person name="Guldener U."/>
            <person name="Henrissat B."/>
            <person name="Howlett B.J."/>
            <person name="Kodira C."/>
            <person name="Kretschmer M."/>
            <person name="Lappartient A."/>
            <person name="Leroch M."/>
            <person name="Levis C."/>
            <person name="Mauceli E."/>
            <person name="Neuveglise C."/>
            <person name="Oeser B."/>
            <person name="Pearson M."/>
            <person name="Poulain J."/>
            <person name="Poussereau N."/>
            <person name="Quesneville H."/>
            <person name="Rascle C."/>
            <person name="Schumacher J."/>
            <person name="Segurens B."/>
            <person name="Sexton A."/>
            <person name="Silva E."/>
            <person name="Sirven C."/>
            <person name="Soanes D.M."/>
            <person name="Talbot N.J."/>
            <person name="Templeton M."/>
            <person name="Yandava C."/>
            <person name="Yarden O."/>
            <person name="Zeng Q."/>
            <person name="Rollins J.A."/>
            <person name="Lebrun M.H."/>
            <person name="Dickman M."/>
        </authorList>
    </citation>
    <scope>NUCLEOTIDE SEQUENCE [LARGE SCALE GENOMIC DNA]</scope>
    <source>
        <strain evidence="2 3">B05.10</strain>
    </source>
</reference>
<keyword evidence="3" id="KW-1185">Reference proteome</keyword>
<feature type="transmembrane region" description="Helical" evidence="1">
    <location>
        <begin position="34"/>
        <end position="59"/>
    </location>
</feature>
<accession>A0A384JWD6</accession>
<reference evidence="2 3" key="2">
    <citation type="journal article" date="2012" name="Eukaryot. Cell">
        <title>Genome update of Botrytis cinerea strains B05.10 and T4.</title>
        <authorList>
            <person name="Staats M."/>
            <person name="van Kan J.A."/>
        </authorList>
    </citation>
    <scope>NUCLEOTIDE SEQUENCE [LARGE SCALE GENOMIC DNA]</scope>
    <source>
        <strain evidence="2 3">B05.10</strain>
    </source>
</reference>
<dbReference type="EMBL" id="CP009815">
    <property type="protein sequence ID" value="ATZ54841.1"/>
    <property type="molecule type" value="Genomic_DNA"/>
</dbReference>
<sequence length="62" mass="7284">MSRGKKENARGEIPEFGIYKSTDERRCVQDGWNVIYAALFGVEWSAIRWVFFISILLILCWL</sequence>